<organism evidence="3 4">
    <name type="scientific">Neolewinella maritima</name>
    <dbReference type="NCBI Taxonomy" id="1383882"/>
    <lineage>
        <taxon>Bacteria</taxon>
        <taxon>Pseudomonadati</taxon>
        <taxon>Bacteroidota</taxon>
        <taxon>Saprospiria</taxon>
        <taxon>Saprospirales</taxon>
        <taxon>Lewinellaceae</taxon>
        <taxon>Neolewinella</taxon>
    </lineage>
</organism>
<dbReference type="Proteomes" id="UP000837803">
    <property type="component" value="Unassembled WGS sequence"/>
</dbReference>
<name>A0ABN8FDL4_9BACT</name>
<gene>
    <name evidence="3" type="ORF">LEM8419_03304</name>
</gene>
<sequence length="433" mass="46746">MSDVDQLFRDGLGDRKPDVPADLWQRIAANKASIPEGEALDQAFAGALGARQAAVPPNMWARIAAARRTTPYYRYAAALLLLLGLTTGYFVWDTAPTLDSSPLPDGRGTQVQNEVPVAQAASTELSTSNDRADAPLSPQSSSVDIGTVPPATPPANTAALASSSAPPIAQSAAAADAPVRAPRSATTARSVATLPADFLPVANLLPETGPVLVASEGGFRASGRHRLQGEVLLGAAYAHQRFGLQRPTAQEQRTLREVSEFPEVSYQLSARLRYRLGGPWRILTGLTYVELRNQFEYEAMLQGSPRLLRSNNRLRMLEVPLLASYELPGRRLRLSVNAGPVVHLSTGVSGQFLHPDSAQPRDLAADGQYRRSVGLGWTTSLTTTYTVGKQRGIQLLLEPFFKQYLGSFTAPEATLAEHYWMGGLQVGLRKQLR</sequence>
<evidence type="ECO:0000313" key="3">
    <source>
        <dbReference type="EMBL" id="CAH1002422.1"/>
    </source>
</evidence>
<evidence type="ECO:0008006" key="5">
    <source>
        <dbReference type="Google" id="ProtNLM"/>
    </source>
</evidence>
<feature type="region of interest" description="Disordered" evidence="1">
    <location>
        <begin position="101"/>
        <end position="163"/>
    </location>
</feature>
<keyword evidence="2" id="KW-1133">Transmembrane helix</keyword>
<keyword evidence="4" id="KW-1185">Reference proteome</keyword>
<dbReference type="EMBL" id="CAKLPZ010000005">
    <property type="protein sequence ID" value="CAH1002422.1"/>
    <property type="molecule type" value="Genomic_DNA"/>
</dbReference>
<proteinExistence type="predicted"/>
<dbReference type="RefSeq" id="WP_238752260.1">
    <property type="nucleotide sequence ID" value="NZ_CAKLPZ010000005.1"/>
</dbReference>
<feature type="transmembrane region" description="Helical" evidence="2">
    <location>
        <begin position="72"/>
        <end position="92"/>
    </location>
</feature>
<reference evidence="3" key="1">
    <citation type="submission" date="2021-12" db="EMBL/GenBank/DDBJ databases">
        <authorList>
            <person name="Rodrigo-Torres L."/>
            <person name="Arahal R. D."/>
            <person name="Lucena T."/>
        </authorList>
    </citation>
    <scope>NUCLEOTIDE SEQUENCE</scope>
    <source>
        <strain evidence="3">CECT 8419</strain>
    </source>
</reference>
<keyword evidence="2" id="KW-0472">Membrane</keyword>
<protein>
    <recommendedName>
        <fullName evidence="5">Outer membrane protein beta-barrel domain-containing protein</fullName>
    </recommendedName>
</protein>
<comment type="caution">
    <text evidence="3">The sequence shown here is derived from an EMBL/GenBank/DDBJ whole genome shotgun (WGS) entry which is preliminary data.</text>
</comment>
<evidence type="ECO:0000313" key="4">
    <source>
        <dbReference type="Proteomes" id="UP000837803"/>
    </source>
</evidence>
<keyword evidence="2" id="KW-0812">Transmembrane</keyword>
<evidence type="ECO:0000256" key="1">
    <source>
        <dbReference type="SAM" id="MobiDB-lite"/>
    </source>
</evidence>
<evidence type="ECO:0000256" key="2">
    <source>
        <dbReference type="SAM" id="Phobius"/>
    </source>
</evidence>
<feature type="compositionally biased region" description="Polar residues" evidence="1">
    <location>
        <begin position="120"/>
        <end position="129"/>
    </location>
</feature>
<feature type="compositionally biased region" description="Low complexity" evidence="1">
    <location>
        <begin position="154"/>
        <end position="163"/>
    </location>
</feature>
<accession>A0ABN8FDL4</accession>